<dbReference type="Pfam" id="PF00003">
    <property type="entry name" value="7tm_3"/>
    <property type="match status" value="1"/>
</dbReference>
<reference evidence="12" key="1">
    <citation type="submission" date="2020-06" db="EMBL/GenBank/DDBJ databases">
        <authorList>
            <consortium name="Plant Systems Biology data submission"/>
        </authorList>
    </citation>
    <scope>NUCLEOTIDE SEQUENCE</scope>
    <source>
        <strain evidence="12">D6</strain>
    </source>
</reference>
<evidence type="ECO:0000256" key="5">
    <source>
        <dbReference type="ARBA" id="ARBA00023136"/>
    </source>
</evidence>
<accession>A0A9N8HAM7</accession>
<proteinExistence type="predicted"/>
<evidence type="ECO:0000256" key="2">
    <source>
        <dbReference type="ARBA" id="ARBA00022692"/>
    </source>
</evidence>
<dbReference type="InterPro" id="IPR017978">
    <property type="entry name" value="GPCR_3_C"/>
</dbReference>
<feature type="transmembrane region" description="Helical" evidence="10">
    <location>
        <begin position="572"/>
        <end position="592"/>
    </location>
</feature>
<evidence type="ECO:0000256" key="4">
    <source>
        <dbReference type="ARBA" id="ARBA00023040"/>
    </source>
</evidence>
<dbReference type="InterPro" id="IPR001828">
    <property type="entry name" value="ANF_lig-bd_rcpt"/>
</dbReference>
<dbReference type="PROSITE" id="PS50259">
    <property type="entry name" value="G_PROTEIN_RECEP_F3_4"/>
    <property type="match status" value="1"/>
</dbReference>
<dbReference type="GO" id="GO:0004965">
    <property type="term" value="F:G protein-coupled GABA receptor activity"/>
    <property type="evidence" value="ECO:0007669"/>
    <property type="project" value="InterPro"/>
</dbReference>
<evidence type="ECO:0000259" key="11">
    <source>
        <dbReference type="PROSITE" id="PS50259"/>
    </source>
</evidence>
<dbReference type="AlphaFoldDB" id="A0A9N8HAM7"/>
<feature type="region of interest" description="Disordered" evidence="9">
    <location>
        <begin position="1010"/>
        <end position="1031"/>
    </location>
</feature>
<feature type="transmembrane region" description="Helical" evidence="10">
    <location>
        <begin position="732"/>
        <end position="755"/>
    </location>
</feature>
<feature type="domain" description="G-protein coupled receptors family 3 profile" evidence="11">
    <location>
        <begin position="566"/>
        <end position="754"/>
    </location>
</feature>
<feature type="transmembrane region" description="Helical" evidence="10">
    <location>
        <begin position="491"/>
        <end position="512"/>
    </location>
</feature>
<feature type="region of interest" description="Disordered" evidence="9">
    <location>
        <begin position="774"/>
        <end position="797"/>
    </location>
</feature>
<dbReference type="PRINTS" id="PR01176">
    <property type="entry name" value="GABABRECEPTR"/>
</dbReference>
<feature type="compositionally biased region" description="Polar residues" evidence="9">
    <location>
        <begin position="927"/>
        <end position="942"/>
    </location>
</feature>
<keyword evidence="3 10" id="KW-1133">Transmembrane helix</keyword>
<sequence length="1059" mass="118578">MASDRLSNIRQVGPNRREGHLLSLMMFTDEDANSQRQVNPFFLEFTMAVYMAWRDMEERRGEILPHLPEMLAECDFHWTFEARDTQSSPRHAVNELLDASESLWELFDHQCQHEQDCDNDNSSLLQEQPRHPAPFAVAGNLFSSVTNQVAILAAALEIPQISGTSTSMDLEGTDLFARTIPTNAQDARAVMTYYHSLQVQRVATVFINEPYGVQYNKALNEEARRLGISLVSFPLERDNIDQGMQFLKESQARYVFAIVLEGDWQMVIQSAFHHQVMGNPDYAWLVPDLTYLLSPSFGLDRDTQSDIALAMHGMGMINLQMQSSYQHTFDKQLLQLVQNDTAFQEFVSHTAYPELFANYTPAPEVAPFLYHHLVYDSVIALGLTACDTPGQFSGTELYEQLLQTRFEGVSGFVSFDAHTGTRDAVSTQYRIDNLLLSDYRSTATEIKIDVAEAVWIRGDEIYTNLIPFVYANNSTIPPPSLPPVEGYDPNLMPTGVVAFGYCLGAMMIFLAAMSACWTADRWRSFVVQAAQPVFLLQLCLGVALMGAAIFPLGMQGEESTPQLDMACMSVPWLLFLGFVFALAALMSKTWRVSRIMGEERRALKQLAVSTKDVMAPLFILLPFNIAMLVGWTLVSPYQYTRIPIESYDEYGRNLASFGTCQCTNNWVWLFASLMCFANGLGVLFVAVQCYKTRHVSLFFSETYYLALSLASLTETGLLGGPLIFLVMNQPSAFYLLSTALICIVCLSFLIPIFGFKFSNADSLYEDAKRDGELRDAQRSSRHTGSRHTGEPYSELDHIEVPGHMQVRRIKTFQNQNDDDSLDGCSFKSGRSFKSHKSEKTANSFAVRSIHTVSSKVSRTFSKRLSGLSGLSDRRRRSSRNSSARLSAKSTHSLPHLPKVSELSRASEAHDKSSRPISMSLTELRRPTSMTQSQTLPSTNVSFATLRPMEISEDFTDEGGHDDDDGDNLGRQSFSLAYLKATEKEDLPPMSVSFATLQDASMLSEAFTENSAHLEDDDIDDEPTRPSFSLASSMKRPPFSVSIAHHLPPMLLSEEFSDNS</sequence>
<feature type="compositionally biased region" description="Low complexity" evidence="9">
    <location>
        <begin position="879"/>
        <end position="889"/>
    </location>
</feature>
<keyword evidence="7" id="KW-0325">Glycoprotein</keyword>
<comment type="caution">
    <text evidence="12">The sequence shown here is derived from an EMBL/GenBank/DDBJ whole genome shotgun (WGS) entry which is preliminary data.</text>
</comment>
<keyword evidence="6" id="KW-0675">Receptor</keyword>
<keyword evidence="5 10" id="KW-0472">Membrane</keyword>
<organism evidence="12 13">
    <name type="scientific">Seminavis robusta</name>
    <dbReference type="NCBI Taxonomy" id="568900"/>
    <lineage>
        <taxon>Eukaryota</taxon>
        <taxon>Sar</taxon>
        <taxon>Stramenopiles</taxon>
        <taxon>Ochrophyta</taxon>
        <taxon>Bacillariophyta</taxon>
        <taxon>Bacillariophyceae</taxon>
        <taxon>Bacillariophycidae</taxon>
        <taxon>Naviculales</taxon>
        <taxon>Naviculaceae</taxon>
        <taxon>Seminavis</taxon>
    </lineage>
</organism>
<name>A0A9N8HAM7_9STRA</name>
<evidence type="ECO:0000256" key="8">
    <source>
        <dbReference type="ARBA" id="ARBA00023224"/>
    </source>
</evidence>
<feature type="transmembrane region" description="Helical" evidence="10">
    <location>
        <begin position="533"/>
        <end position="552"/>
    </location>
</feature>
<keyword evidence="8" id="KW-0807">Transducer</keyword>
<evidence type="ECO:0000256" key="9">
    <source>
        <dbReference type="SAM" id="MobiDB-lite"/>
    </source>
</evidence>
<evidence type="ECO:0000313" key="12">
    <source>
        <dbReference type="EMBL" id="CAB9507341.1"/>
    </source>
</evidence>
<comment type="subcellular location">
    <subcellularLocation>
        <location evidence="1">Membrane</location>
        <topology evidence="1">Multi-pass membrane protein</topology>
    </subcellularLocation>
</comment>
<dbReference type="GO" id="GO:0038039">
    <property type="term" value="C:G protein-coupled receptor heterodimeric complex"/>
    <property type="evidence" value="ECO:0007669"/>
    <property type="project" value="TreeGrafter"/>
</dbReference>
<dbReference type="Pfam" id="PF01094">
    <property type="entry name" value="ANF_receptor"/>
    <property type="match status" value="1"/>
</dbReference>
<dbReference type="Proteomes" id="UP001153069">
    <property type="component" value="Unassembled WGS sequence"/>
</dbReference>
<keyword evidence="13" id="KW-1185">Reference proteome</keyword>
<feature type="compositionally biased region" description="Basic and acidic residues" evidence="9">
    <location>
        <begin position="904"/>
        <end position="913"/>
    </location>
</feature>
<feature type="transmembrane region" description="Helical" evidence="10">
    <location>
        <begin position="702"/>
        <end position="726"/>
    </location>
</feature>
<feature type="transmembrane region" description="Helical" evidence="10">
    <location>
        <begin position="666"/>
        <end position="690"/>
    </location>
</feature>
<keyword evidence="4" id="KW-0297">G-protein coupled receptor</keyword>
<evidence type="ECO:0000256" key="7">
    <source>
        <dbReference type="ARBA" id="ARBA00023180"/>
    </source>
</evidence>
<evidence type="ECO:0000256" key="1">
    <source>
        <dbReference type="ARBA" id="ARBA00004141"/>
    </source>
</evidence>
<dbReference type="PANTHER" id="PTHR10519:SF20">
    <property type="entry name" value="G-PROTEIN COUPLED RECEPTOR 156-RELATED"/>
    <property type="match status" value="1"/>
</dbReference>
<protein>
    <recommendedName>
        <fullName evidence="11">G-protein coupled receptors family 3 profile domain-containing protein</fullName>
    </recommendedName>
</protein>
<evidence type="ECO:0000256" key="6">
    <source>
        <dbReference type="ARBA" id="ARBA00023170"/>
    </source>
</evidence>
<dbReference type="PANTHER" id="PTHR10519">
    <property type="entry name" value="GABA-B RECEPTOR"/>
    <property type="match status" value="1"/>
</dbReference>
<feature type="region of interest" description="Disordered" evidence="9">
    <location>
        <begin position="865"/>
        <end position="942"/>
    </location>
</feature>
<evidence type="ECO:0000256" key="3">
    <source>
        <dbReference type="ARBA" id="ARBA00022989"/>
    </source>
</evidence>
<evidence type="ECO:0000313" key="13">
    <source>
        <dbReference type="Proteomes" id="UP001153069"/>
    </source>
</evidence>
<dbReference type="SUPFAM" id="SSF53822">
    <property type="entry name" value="Periplasmic binding protein-like I"/>
    <property type="match status" value="1"/>
</dbReference>
<evidence type="ECO:0000256" key="10">
    <source>
        <dbReference type="SAM" id="Phobius"/>
    </source>
</evidence>
<dbReference type="InterPro" id="IPR002455">
    <property type="entry name" value="GPCR3_GABA-B"/>
</dbReference>
<keyword evidence="2 10" id="KW-0812">Transmembrane</keyword>
<dbReference type="CDD" id="cd15047">
    <property type="entry name" value="7tmC_GABA-B-like"/>
    <property type="match status" value="1"/>
</dbReference>
<dbReference type="InterPro" id="IPR028082">
    <property type="entry name" value="Peripla_BP_I"/>
</dbReference>
<dbReference type="Gene3D" id="3.40.50.2300">
    <property type="match status" value="2"/>
</dbReference>
<gene>
    <name evidence="12" type="ORF">SEMRO_302_G112160.2</name>
</gene>
<dbReference type="EMBL" id="CAICTM010000301">
    <property type="protein sequence ID" value="CAB9507341.1"/>
    <property type="molecule type" value="Genomic_DNA"/>
</dbReference>
<dbReference type="OrthoDB" id="425344at2759"/>